<gene>
    <name evidence="2" type="ORF">EV385_0873</name>
</gene>
<dbReference type="InterPro" id="IPR019546">
    <property type="entry name" value="TAT_signal_bac_arc"/>
</dbReference>
<accession>A0A4Q7ZEN8</accession>
<comment type="similarity">
    <text evidence="1">Belongs to the melC1 family.</text>
</comment>
<dbReference type="Proteomes" id="UP000292564">
    <property type="component" value="Unassembled WGS sequence"/>
</dbReference>
<proteinExistence type="inferred from homology"/>
<dbReference type="InterPro" id="IPR006311">
    <property type="entry name" value="TAT_signal"/>
</dbReference>
<dbReference type="Pfam" id="PF06236">
    <property type="entry name" value="MelC1"/>
    <property type="match status" value="1"/>
</dbReference>
<sequence>MTTINRRELLKLATAGTVAVGTGALAVQVLTAGGSQAAPARDTQANAPAGERFAEVYKGRRIEGTAVAAAAPRAARSLAAAPPATAATPDLLIDGVPLHVMVNGDGTYTSVVNHYETFRSLREVARAAVDQLDGAALVNGHHHR</sequence>
<organism evidence="2 3">
    <name type="scientific">Krasilnikovia cinnamomea</name>
    <dbReference type="NCBI Taxonomy" id="349313"/>
    <lineage>
        <taxon>Bacteria</taxon>
        <taxon>Bacillati</taxon>
        <taxon>Actinomycetota</taxon>
        <taxon>Actinomycetes</taxon>
        <taxon>Micromonosporales</taxon>
        <taxon>Micromonosporaceae</taxon>
        <taxon>Krasilnikovia</taxon>
    </lineage>
</organism>
<dbReference type="Gene3D" id="3.30.1880.10">
    <property type="entry name" value="protein ne1242 domain like"/>
    <property type="match status" value="1"/>
</dbReference>
<evidence type="ECO:0000313" key="2">
    <source>
        <dbReference type="EMBL" id="RZU49138.1"/>
    </source>
</evidence>
<comment type="caution">
    <text evidence="2">The sequence shown here is derived from an EMBL/GenBank/DDBJ whole genome shotgun (WGS) entry which is preliminary data.</text>
</comment>
<dbReference type="InterPro" id="IPR010928">
    <property type="entry name" value="MelC1"/>
</dbReference>
<dbReference type="InterPro" id="IPR023199">
    <property type="entry name" value="GriE/MELC1_sf"/>
</dbReference>
<dbReference type="EMBL" id="SHKY01000001">
    <property type="protein sequence ID" value="RZU49138.1"/>
    <property type="molecule type" value="Genomic_DNA"/>
</dbReference>
<dbReference type="AlphaFoldDB" id="A0A4Q7ZEN8"/>
<name>A0A4Q7ZEN8_9ACTN</name>
<dbReference type="PROSITE" id="PS51318">
    <property type="entry name" value="TAT"/>
    <property type="match status" value="1"/>
</dbReference>
<reference evidence="2 3" key="1">
    <citation type="submission" date="2019-02" db="EMBL/GenBank/DDBJ databases">
        <title>Sequencing the genomes of 1000 actinobacteria strains.</title>
        <authorList>
            <person name="Klenk H.-P."/>
        </authorList>
    </citation>
    <scope>NUCLEOTIDE SEQUENCE [LARGE SCALE GENOMIC DNA]</scope>
    <source>
        <strain evidence="2 3">DSM 45162</strain>
    </source>
</reference>
<dbReference type="RefSeq" id="WP_165449385.1">
    <property type="nucleotide sequence ID" value="NZ_SHKY01000001.1"/>
</dbReference>
<evidence type="ECO:0000313" key="3">
    <source>
        <dbReference type="Proteomes" id="UP000292564"/>
    </source>
</evidence>
<dbReference type="GO" id="GO:0042438">
    <property type="term" value="P:melanin biosynthetic process"/>
    <property type="evidence" value="ECO:0007669"/>
    <property type="project" value="InterPro"/>
</dbReference>
<keyword evidence="3" id="KW-1185">Reference proteome</keyword>
<protein>
    <submittedName>
        <fullName evidence="2">Secreted protein</fullName>
    </submittedName>
</protein>
<evidence type="ECO:0000256" key="1">
    <source>
        <dbReference type="ARBA" id="ARBA00009871"/>
    </source>
</evidence>
<dbReference type="NCBIfam" id="TIGR01409">
    <property type="entry name" value="TAT_signal_seq"/>
    <property type="match status" value="1"/>
</dbReference>
<dbReference type="GO" id="GO:0005507">
    <property type="term" value="F:copper ion binding"/>
    <property type="evidence" value="ECO:0007669"/>
    <property type="project" value="InterPro"/>
</dbReference>